<organism evidence="1 2">
    <name type="scientific">Thamnocephalis sphaerospora</name>
    <dbReference type="NCBI Taxonomy" id="78915"/>
    <lineage>
        <taxon>Eukaryota</taxon>
        <taxon>Fungi</taxon>
        <taxon>Fungi incertae sedis</taxon>
        <taxon>Zoopagomycota</taxon>
        <taxon>Zoopagomycotina</taxon>
        <taxon>Zoopagomycetes</taxon>
        <taxon>Zoopagales</taxon>
        <taxon>Sigmoideomycetaceae</taxon>
        <taxon>Thamnocephalis</taxon>
    </lineage>
</organism>
<dbReference type="Proteomes" id="UP000271241">
    <property type="component" value="Unassembled WGS sequence"/>
</dbReference>
<reference evidence="2" key="1">
    <citation type="journal article" date="2018" name="Nat. Microbiol.">
        <title>Leveraging single-cell genomics to expand the fungal tree of life.</title>
        <authorList>
            <person name="Ahrendt S.R."/>
            <person name="Quandt C.A."/>
            <person name="Ciobanu D."/>
            <person name="Clum A."/>
            <person name="Salamov A."/>
            <person name="Andreopoulos B."/>
            <person name="Cheng J.F."/>
            <person name="Woyke T."/>
            <person name="Pelin A."/>
            <person name="Henrissat B."/>
            <person name="Reynolds N.K."/>
            <person name="Benny G.L."/>
            <person name="Smith M.E."/>
            <person name="James T.Y."/>
            <person name="Grigoriev I.V."/>
        </authorList>
    </citation>
    <scope>NUCLEOTIDE SEQUENCE [LARGE SCALE GENOMIC DNA]</scope>
    <source>
        <strain evidence="2">RSA 1356</strain>
    </source>
</reference>
<keyword evidence="2" id="KW-1185">Reference proteome</keyword>
<gene>
    <name evidence="1" type="ORF">THASP1DRAFT_27985</name>
</gene>
<evidence type="ECO:0000313" key="1">
    <source>
        <dbReference type="EMBL" id="RKP10255.1"/>
    </source>
</evidence>
<accession>A0A4P9XVF0</accession>
<sequence length="321" mass="35122">MVMHDHSLTEAHCANGTAASAFKRLTDNATEGVHSALEVAGTSRQHGQRPLQTNLPHGQRSVFRTTSIDTAAPRRLEESWQREWQNSGDTATAQPGACTTTLDELDDDYSEAWSDEAMTRAYLAQHAVPHGSTVEWGESAYPAVEEDAVLAQAWDATGGVDRPMGNGWDSTWSASMAHRPFPANEYGADWAQNFRSGSAASDWSAEFANHPVQTHAPSRLHTTQATELSAAERLIMDARAGLDTRRWSWRWEQLFGVRRHQQLQNRICADGRTEDCAQIPAKHSHVSAAPSLTWASASPAADANLEQAWLGTFERPPAAAA</sequence>
<dbReference type="EMBL" id="KZ992462">
    <property type="protein sequence ID" value="RKP10255.1"/>
    <property type="molecule type" value="Genomic_DNA"/>
</dbReference>
<evidence type="ECO:0000313" key="2">
    <source>
        <dbReference type="Proteomes" id="UP000271241"/>
    </source>
</evidence>
<proteinExistence type="predicted"/>
<dbReference type="AlphaFoldDB" id="A0A4P9XVF0"/>
<name>A0A4P9XVF0_9FUNG</name>
<protein>
    <submittedName>
        <fullName evidence="1">Uncharacterized protein</fullName>
    </submittedName>
</protein>
<dbReference type="OrthoDB" id="10673279at2759"/>